<reference evidence="1 2" key="1">
    <citation type="submission" date="2024-09" db="EMBL/GenBank/DDBJ databases">
        <authorList>
            <person name="Sun Q."/>
            <person name="Mori K."/>
        </authorList>
    </citation>
    <scope>NUCLEOTIDE SEQUENCE [LARGE SCALE GENOMIC DNA]</scope>
    <source>
        <strain evidence="1 2">JCM 4557</strain>
    </source>
</reference>
<name>A0ABV6TC62_9ACTN</name>
<protein>
    <submittedName>
        <fullName evidence="1">Uncharacterized protein</fullName>
    </submittedName>
</protein>
<proteinExistence type="predicted"/>
<keyword evidence="2" id="KW-1185">Reference proteome</keyword>
<dbReference type="EMBL" id="JBHMQV010000004">
    <property type="protein sequence ID" value="MFC0843392.1"/>
    <property type="molecule type" value="Genomic_DNA"/>
</dbReference>
<accession>A0ABV6TC62</accession>
<dbReference type="Pfam" id="PF19953">
    <property type="entry name" value="EACC1"/>
    <property type="match status" value="1"/>
</dbReference>
<dbReference type="Proteomes" id="UP001589887">
    <property type="component" value="Unassembled WGS sequence"/>
</dbReference>
<gene>
    <name evidence="1" type="ORF">ACFH04_06525</name>
</gene>
<organism evidence="1 2">
    <name type="scientific">Streptomyces noboritoensis</name>
    <dbReference type="NCBI Taxonomy" id="67337"/>
    <lineage>
        <taxon>Bacteria</taxon>
        <taxon>Bacillati</taxon>
        <taxon>Actinomycetota</taxon>
        <taxon>Actinomycetes</taxon>
        <taxon>Kitasatosporales</taxon>
        <taxon>Streptomycetaceae</taxon>
        <taxon>Streptomyces</taxon>
    </lineage>
</organism>
<dbReference type="RefSeq" id="WP_394317181.1">
    <property type="nucleotide sequence ID" value="NZ_JBHMQV010000004.1"/>
</dbReference>
<dbReference type="InterPro" id="IPR045428">
    <property type="entry name" value="EACC1"/>
</dbReference>
<evidence type="ECO:0000313" key="2">
    <source>
        <dbReference type="Proteomes" id="UP001589887"/>
    </source>
</evidence>
<sequence length="129" mass="14235">MESRLLIDSADAGTAAAHLRELAEWLRHEQELRGRVRWEHRDVAGDEMGGLPEALVVGLSSGGAVTVLARAAVEWVRHRTRDVTLKVVRESGESFEVSVQRATSHDPLVTELLDFLRADGRNAEPDETA</sequence>
<evidence type="ECO:0000313" key="1">
    <source>
        <dbReference type="EMBL" id="MFC0843392.1"/>
    </source>
</evidence>
<comment type="caution">
    <text evidence="1">The sequence shown here is derived from an EMBL/GenBank/DDBJ whole genome shotgun (WGS) entry which is preliminary data.</text>
</comment>